<evidence type="ECO:0000313" key="2">
    <source>
        <dbReference type="Proteomes" id="UP001630127"/>
    </source>
</evidence>
<comment type="caution">
    <text evidence="1">The sequence shown here is derived from an EMBL/GenBank/DDBJ whole genome shotgun (WGS) entry which is preliminary data.</text>
</comment>
<sequence length="75" mass="8346">MVINFSDLVEDGGCESLEKSWWCEGLVKDIPELAVLMVGRKFLGVSLDRGGDIVVDGRGQEYLGMRIRTMLWLAA</sequence>
<dbReference type="EMBL" id="JBJUIK010000010">
    <property type="protein sequence ID" value="KAL3516245.1"/>
    <property type="molecule type" value="Genomic_DNA"/>
</dbReference>
<proteinExistence type="predicted"/>
<organism evidence="1 2">
    <name type="scientific">Cinchona calisaya</name>
    <dbReference type="NCBI Taxonomy" id="153742"/>
    <lineage>
        <taxon>Eukaryota</taxon>
        <taxon>Viridiplantae</taxon>
        <taxon>Streptophyta</taxon>
        <taxon>Embryophyta</taxon>
        <taxon>Tracheophyta</taxon>
        <taxon>Spermatophyta</taxon>
        <taxon>Magnoliopsida</taxon>
        <taxon>eudicotyledons</taxon>
        <taxon>Gunneridae</taxon>
        <taxon>Pentapetalae</taxon>
        <taxon>asterids</taxon>
        <taxon>lamiids</taxon>
        <taxon>Gentianales</taxon>
        <taxon>Rubiaceae</taxon>
        <taxon>Cinchonoideae</taxon>
        <taxon>Cinchoneae</taxon>
        <taxon>Cinchona</taxon>
    </lineage>
</organism>
<protein>
    <submittedName>
        <fullName evidence="1">Uncharacterized protein</fullName>
    </submittedName>
</protein>
<gene>
    <name evidence="1" type="ORF">ACH5RR_023147</name>
</gene>
<keyword evidence="2" id="KW-1185">Reference proteome</keyword>
<name>A0ABD2Z9T7_9GENT</name>
<reference evidence="1 2" key="1">
    <citation type="submission" date="2024-11" db="EMBL/GenBank/DDBJ databases">
        <title>A near-complete genome assembly of Cinchona calisaya.</title>
        <authorList>
            <person name="Lian D.C."/>
            <person name="Zhao X.W."/>
            <person name="Wei L."/>
        </authorList>
    </citation>
    <scope>NUCLEOTIDE SEQUENCE [LARGE SCALE GENOMIC DNA]</scope>
    <source>
        <tissue evidence="1">Nenye</tissue>
    </source>
</reference>
<evidence type="ECO:0000313" key="1">
    <source>
        <dbReference type="EMBL" id="KAL3516245.1"/>
    </source>
</evidence>
<dbReference type="AlphaFoldDB" id="A0ABD2Z9T7"/>
<dbReference type="Proteomes" id="UP001630127">
    <property type="component" value="Unassembled WGS sequence"/>
</dbReference>
<accession>A0ABD2Z9T7</accession>